<accession>A0A2A3EML8</accession>
<dbReference type="SUPFAM" id="SSF49854">
    <property type="entry name" value="Spermadhesin, CUB domain"/>
    <property type="match status" value="2"/>
</dbReference>
<dbReference type="Gene3D" id="4.10.400.10">
    <property type="entry name" value="Low-density Lipoprotein Receptor"/>
    <property type="match status" value="1"/>
</dbReference>
<organism evidence="6 7">
    <name type="scientific">Apis cerana cerana</name>
    <name type="common">Oriental honeybee</name>
    <dbReference type="NCBI Taxonomy" id="94128"/>
    <lineage>
        <taxon>Eukaryota</taxon>
        <taxon>Metazoa</taxon>
        <taxon>Ecdysozoa</taxon>
        <taxon>Arthropoda</taxon>
        <taxon>Hexapoda</taxon>
        <taxon>Insecta</taxon>
        <taxon>Pterygota</taxon>
        <taxon>Neoptera</taxon>
        <taxon>Endopterygota</taxon>
        <taxon>Hymenoptera</taxon>
        <taxon>Apocrita</taxon>
        <taxon>Aculeata</taxon>
        <taxon>Apoidea</taxon>
        <taxon>Anthophila</taxon>
        <taxon>Apidae</taxon>
        <taxon>Apis</taxon>
    </lineage>
</organism>
<dbReference type="OrthoDB" id="19606at2759"/>
<evidence type="ECO:0000259" key="5">
    <source>
        <dbReference type="PROSITE" id="PS01180"/>
    </source>
</evidence>
<dbReference type="PANTHER" id="PTHR24652">
    <property type="entry name" value="LOW-DENSITY LIPOPROTEIN RECEPTOR CLASS A DOMAIN-CONTAINING PROTEIN 2"/>
    <property type="match status" value="1"/>
</dbReference>
<keyword evidence="4" id="KW-0472">Membrane</keyword>
<feature type="region of interest" description="Disordered" evidence="3">
    <location>
        <begin position="670"/>
        <end position="690"/>
    </location>
</feature>
<gene>
    <name evidence="6" type="ORF">APICC_10060</name>
</gene>
<protein>
    <submittedName>
        <fullName evidence="6">Neuropilin and tolloid protein</fullName>
    </submittedName>
</protein>
<dbReference type="CDD" id="cd00041">
    <property type="entry name" value="CUB"/>
    <property type="match status" value="1"/>
</dbReference>
<dbReference type="AlphaFoldDB" id="A0A2A3EML8"/>
<feature type="disulfide bond" evidence="2">
    <location>
        <begin position="424"/>
        <end position="442"/>
    </location>
</feature>
<dbReference type="PROSITE" id="PS50068">
    <property type="entry name" value="LDLRA_2"/>
    <property type="match status" value="1"/>
</dbReference>
<dbReference type="Proteomes" id="UP000242457">
    <property type="component" value="Unassembled WGS sequence"/>
</dbReference>
<evidence type="ECO:0000256" key="4">
    <source>
        <dbReference type="SAM" id="Phobius"/>
    </source>
</evidence>
<feature type="region of interest" description="Disordered" evidence="3">
    <location>
        <begin position="621"/>
        <end position="647"/>
    </location>
</feature>
<proteinExistence type="predicted"/>
<dbReference type="InterPro" id="IPR000859">
    <property type="entry name" value="CUB_dom"/>
</dbReference>
<evidence type="ECO:0000256" key="3">
    <source>
        <dbReference type="SAM" id="MobiDB-lite"/>
    </source>
</evidence>
<dbReference type="SUPFAM" id="SSF57424">
    <property type="entry name" value="LDL receptor-like module"/>
    <property type="match status" value="1"/>
</dbReference>
<dbReference type="PROSITE" id="PS01209">
    <property type="entry name" value="LDLRA_1"/>
    <property type="match status" value="1"/>
</dbReference>
<dbReference type="InterPro" id="IPR002172">
    <property type="entry name" value="LDrepeatLR_classA_rpt"/>
</dbReference>
<keyword evidence="7" id="KW-1185">Reference proteome</keyword>
<dbReference type="Gene3D" id="2.60.120.290">
    <property type="entry name" value="Spermadhesin, CUB domain"/>
    <property type="match status" value="2"/>
</dbReference>
<evidence type="ECO:0000256" key="2">
    <source>
        <dbReference type="PROSITE-ProRule" id="PRU00124"/>
    </source>
</evidence>
<comment type="caution">
    <text evidence="2">Lacks conserved residue(s) required for the propagation of feature annotation.</text>
</comment>
<dbReference type="InterPro" id="IPR036055">
    <property type="entry name" value="LDL_receptor-like_sf"/>
</dbReference>
<dbReference type="EMBL" id="KZ288215">
    <property type="protein sequence ID" value="PBC32446.1"/>
    <property type="molecule type" value="Genomic_DNA"/>
</dbReference>
<dbReference type="CDD" id="cd00112">
    <property type="entry name" value="LDLa"/>
    <property type="match status" value="1"/>
</dbReference>
<sequence>MIEGNVVRNEDICGVQNGRRLYLELGEKGILYAKNVSMVRNEARKGEGSLVYTSNSSHAQCSLELVTCPSCVIIVTFQTIALSHHCGDGTITMDSPCRCDYVWISEPPYEDVSGTPFCGLYAPITYRSSTRTLSITLFYSQSHMHAFTLEYTAERNRLHLKGTELTGQAAKGLNNTGGGILTSPFFPARYPRDLGLEYVVICPNEASSCRIRLLFSDFQLATVSIMEFYDWNGQRLDVSSGARFRPPVIMSSGPSLLIRFYANGGTGLGYKAFYSFVIGHSLDKSVKPITDCGGYVENLGGAITMMDMVGEGVKTYDCVWLIRPPKNFLHLKTHMYLKVITFADMAGNTELVVKQGPTSALLPLEILRHPVSQVQPPRYREHVAPVASGFHVSLRGTFGPSSHLAIAYAAFSYMDCFAGSDFLCRNHRCIPSQLNCDGFDHCGDNSDEPATCFRDWEMEDQAEDRKWHANKANYYFPKIDRYPDLKTATLVFVASSLGLIILISALIILLYRMGARARQQRELQSRLQTISELLDGARIDEISVTDDPPVYEAPPGYDEVVKLGFDSEMIGRKKRRMFRGRNSPSSLQGSSSEQYVERCFHFPRLEVGGGRSSVCSIIEAGTSSSNQDSEIPTKNRAIRLPESPPPPYVTPPGSISRHFSVSGLLAADSNASGNSGGSSAASTSSTPCGTFRRSMRKLSVCARDRYLGKTSTTVGSMVGSYEKLSNGELETAIRRHLHDSEPTSIDLWSERGGVGGNYRRYSSCDLESLYEGIRILDGFLARRGLTVSHPRRKKSVTVMLFGTPEHGPIHRRRRTQGIGNEQAAIREIGRVSRLSLDAAAFN</sequence>
<dbReference type="InterPro" id="IPR035914">
    <property type="entry name" value="Sperma_CUB_dom_sf"/>
</dbReference>
<keyword evidence="4" id="KW-1133">Transmembrane helix</keyword>
<dbReference type="STRING" id="94128.A0A2A3EML8"/>
<reference evidence="6 7" key="1">
    <citation type="submission" date="2014-07" db="EMBL/GenBank/DDBJ databases">
        <title>Genomic and transcriptomic analysis on Apis cerana provide comprehensive insights into honey bee biology.</title>
        <authorList>
            <person name="Diao Q."/>
            <person name="Sun L."/>
            <person name="Zheng H."/>
            <person name="Zheng H."/>
            <person name="Xu S."/>
            <person name="Wang S."/>
            <person name="Zeng Z."/>
            <person name="Hu F."/>
            <person name="Su S."/>
            <person name="Wu J."/>
        </authorList>
    </citation>
    <scope>NUCLEOTIDE SEQUENCE [LARGE SCALE GENOMIC DNA]</scope>
    <source>
        <tissue evidence="6">Pupae without intestine</tissue>
    </source>
</reference>
<dbReference type="SMART" id="SM00192">
    <property type="entry name" value="LDLa"/>
    <property type="match status" value="1"/>
</dbReference>
<evidence type="ECO:0000256" key="1">
    <source>
        <dbReference type="ARBA" id="ARBA00023157"/>
    </source>
</evidence>
<evidence type="ECO:0000313" key="6">
    <source>
        <dbReference type="EMBL" id="PBC32446.1"/>
    </source>
</evidence>
<feature type="compositionally biased region" description="Low complexity" evidence="3">
    <location>
        <begin position="670"/>
        <end position="686"/>
    </location>
</feature>
<feature type="domain" description="CUB" evidence="5">
    <location>
        <begin position="169"/>
        <end position="277"/>
    </location>
</feature>
<dbReference type="PROSITE" id="PS01180">
    <property type="entry name" value="CUB"/>
    <property type="match status" value="1"/>
</dbReference>
<evidence type="ECO:0000313" key="7">
    <source>
        <dbReference type="Proteomes" id="UP000242457"/>
    </source>
</evidence>
<dbReference type="Pfam" id="PF00057">
    <property type="entry name" value="Ldl_recept_a"/>
    <property type="match status" value="1"/>
</dbReference>
<keyword evidence="1 2" id="KW-1015">Disulfide bond</keyword>
<dbReference type="SMART" id="SM00042">
    <property type="entry name" value="CUB"/>
    <property type="match status" value="1"/>
</dbReference>
<feature type="transmembrane region" description="Helical" evidence="4">
    <location>
        <begin position="490"/>
        <end position="511"/>
    </location>
</feature>
<feature type="compositionally biased region" description="Polar residues" evidence="3">
    <location>
        <begin position="621"/>
        <end position="632"/>
    </location>
</feature>
<dbReference type="InterPro" id="IPR023415">
    <property type="entry name" value="LDLR_class-A_CS"/>
</dbReference>
<dbReference type="InterPro" id="IPR042333">
    <property type="entry name" value="LRAD2/Mig-13-like"/>
</dbReference>
<name>A0A2A3EML8_APICC</name>
<keyword evidence="4" id="KW-0812">Transmembrane</keyword>